<keyword evidence="7" id="KW-1015">Disulfide bond</keyword>
<keyword evidence="5" id="KW-0378">Hydrolase</keyword>
<dbReference type="GO" id="GO:0052689">
    <property type="term" value="F:carboxylic ester hydrolase activity"/>
    <property type="evidence" value="ECO:0007669"/>
    <property type="project" value="UniProtKB-KW"/>
</dbReference>
<keyword evidence="2" id="KW-0719">Serine esterase</keyword>
<reference evidence="9 10" key="1">
    <citation type="submission" date="2019-02" db="EMBL/GenBank/DDBJ databases">
        <title>Genomic Encyclopedia of Type Strains, Phase IV (KMG-IV): sequencing the most valuable type-strain genomes for metagenomic binning, comparative biology and taxonomic classification.</title>
        <authorList>
            <person name="Goeker M."/>
        </authorList>
    </citation>
    <scope>NUCLEOTIDE SEQUENCE [LARGE SCALE GENOMIC DNA]</scope>
    <source>
        <strain evidence="9 10">DSM 101727</strain>
    </source>
</reference>
<feature type="chain" id="PRO_5020268597" evidence="8">
    <location>
        <begin position="32"/>
        <end position="551"/>
    </location>
</feature>
<comment type="caution">
    <text evidence="9">The sequence shown here is derived from an EMBL/GenBank/DDBJ whole genome shotgun (WGS) entry which is preliminary data.</text>
</comment>
<dbReference type="Gene3D" id="3.40.50.1820">
    <property type="entry name" value="alpha/beta hydrolase"/>
    <property type="match status" value="1"/>
</dbReference>
<evidence type="ECO:0000256" key="1">
    <source>
        <dbReference type="ARBA" id="ARBA00006249"/>
    </source>
</evidence>
<dbReference type="InterPro" id="IPR011118">
    <property type="entry name" value="Tannase/feruloyl_esterase"/>
</dbReference>
<keyword evidence="4 8" id="KW-0732">Signal</keyword>
<evidence type="ECO:0000256" key="6">
    <source>
        <dbReference type="ARBA" id="ARBA00022837"/>
    </source>
</evidence>
<evidence type="ECO:0000313" key="10">
    <source>
        <dbReference type="Proteomes" id="UP000294257"/>
    </source>
</evidence>
<dbReference type="Pfam" id="PF07519">
    <property type="entry name" value="Tannase"/>
    <property type="match status" value="1"/>
</dbReference>
<evidence type="ECO:0000256" key="5">
    <source>
        <dbReference type="ARBA" id="ARBA00022801"/>
    </source>
</evidence>
<comment type="similarity">
    <text evidence="1">Belongs to the tannase family.</text>
</comment>
<protein>
    <submittedName>
        <fullName evidence="9">Feruloyl esterase</fullName>
    </submittedName>
</protein>
<dbReference type="AlphaFoldDB" id="A0A4Q7KL97"/>
<sequence>MRTSLRHKASAVLGALAMAVLGVAAAPPAAAADTPSAVKPVRGCAELNGTTLDLPGARTHVTEAAVVHPPTEPEYCDVRGYVEPAVKFQLKLPTTTYSGRYLQYGCGGFCGLIFPPAFPDCGPPAADMAVAATDDGHVGDPPELAPMDGRWAADNQPARDDFAFRAPHVLSRASKALIATFYGKPPKQSYFNGCSTGGREALLLAQRYPDDFDGIIAAAPANHMSALVGYQAWLAKANEGPNGTPLLTAEKLTSLHNAVVPACDKLDGLVDGQLDEPRLCTVDPSVIQCPQGTDGPGCLTPAQVAAARKLYAGPTDEHGRRLYPGWAAHGSELALINWILPFPGSDLTAANALADNYLKYMGYPVGTPHSSLAQHEFTTRALHRLTPEGLRADAMSTDLSKFRRSGGKLILWHGWADEGIPAHGTIDYYERVTRRHGGLAKTQEFARLFMVPTMHHCSDGYRLTDVDPIKELVAWTEKGTAPDKVIANQTDETGKVLRSRPVFAYPKLAAYDGSGSIDDAANFVPAQPLVRTEIIRWAGEYMYHLPGPTAP</sequence>
<accession>A0A4Q7KL97</accession>
<dbReference type="InterPro" id="IPR029058">
    <property type="entry name" value="AB_hydrolase_fold"/>
</dbReference>
<dbReference type="EMBL" id="SGWQ01000006">
    <property type="protein sequence ID" value="RZS37014.1"/>
    <property type="molecule type" value="Genomic_DNA"/>
</dbReference>
<name>A0A4Q7KL97_9PSEU</name>
<dbReference type="PANTHER" id="PTHR33938:SF15">
    <property type="entry name" value="FERULOYL ESTERASE B-RELATED"/>
    <property type="match status" value="1"/>
</dbReference>
<evidence type="ECO:0000256" key="3">
    <source>
        <dbReference type="ARBA" id="ARBA00022723"/>
    </source>
</evidence>
<dbReference type="GO" id="GO:0046872">
    <property type="term" value="F:metal ion binding"/>
    <property type="evidence" value="ECO:0007669"/>
    <property type="project" value="UniProtKB-KW"/>
</dbReference>
<dbReference type="SUPFAM" id="SSF53474">
    <property type="entry name" value="alpha/beta-Hydrolases"/>
    <property type="match status" value="1"/>
</dbReference>
<dbReference type="RefSeq" id="WP_242613509.1">
    <property type="nucleotide sequence ID" value="NZ_SGWQ01000006.1"/>
</dbReference>
<dbReference type="Proteomes" id="UP000294257">
    <property type="component" value="Unassembled WGS sequence"/>
</dbReference>
<evidence type="ECO:0000256" key="2">
    <source>
        <dbReference type="ARBA" id="ARBA00022487"/>
    </source>
</evidence>
<evidence type="ECO:0000256" key="8">
    <source>
        <dbReference type="SAM" id="SignalP"/>
    </source>
</evidence>
<evidence type="ECO:0000256" key="4">
    <source>
        <dbReference type="ARBA" id="ARBA00022729"/>
    </source>
</evidence>
<keyword evidence="3" id="KW-0479">Metal-binding</keyword>
<keyword evidence="6" id="KW-0106">Calcium</keyword>
<dbReference type="PANTHER" id="PTHR33938">
    <property type="entry name" value="FERULOYL ESTERASE B-RELATED"/>
    <property type="match status" value="1"/>
</dbReference>
<evidence type="ECO:0000313" key="9">
    <source>
        <dbReference type="EMBL" id="RZS37014.1"/>
    </source>
</evidence>
<evidence type="ECO:0000256" key="7">
    <source>
        <dbReference type="ARBA" id="ARBA00023157"/>
    </source>
</evidence>
<organism evidence="9 10">
    <name type="scientific">Herbihabitans rhizosphaerae</name>
    <dbReference type="NCBI Taxonomy" id="1872711"/>
    <lineage>
        <taxon>Bacteria</taxon>
        <taxon>Bacillati</taxon>
        <taxon>Actinomycetota</taxon>
        <taxon>Actinomycetes</taxon>
        <taxon>Pseudonocardiales</taxon>
        <taxon>Pseudonocardiaceae</taxon>
        <taxon>Herbihabitans</taxon>
    </lineage>
</organism>
<keyword evidence="10" id="KW-1185">Reference proteome</keyword>
<gene>
    <name evidence="9" type="ORF">EV193_106249</name>
</gene>
<feature type="signal peptide" evidence="8">
    <location>
        <begin position="1"/>
        <end position="31"/>
    </location>
</feature>
<proteinExistence type="inferred from homology"/>